<keyword evidence="10" id="KW-1185">Reference proteome</keyword>
<feature type="region of interest" description="Disordered" evidence="8">
    <location>
        <begin position="176"/>
        <end position="286"/>
    </location>
</feature>
<evidence type="ECO:0000256" key="1">
    <source>
        <dbReference type="ARBA" id="ARBA00004123"/>
    </source>
</evidence>
<proteinExistence type="inferred from homology"/>
<dbReference type="OrthoDB" id="5576441at2759"/>
<evidence type="ECO:0000256" key="4">
    <source>
        <dbReference type="ARBA" id="ARBA00023172"/>
    </source>
</evidence>
<evidence type="ECO:0000256" key="7">
    <source>
        <dbReference type="ARBA" id="ARBA00029496"/>
    </source>
</evidence>
<evidence type="ECO:0000256" key="6">
    <source>
        <dbReference type="ARBA" id="ARBA00023242"/>
    </source>
</evidence>
<keyword evidence="4" id="KW-0233">DNA recombination</keyword>
<keyword evidence="3" id="KW-0227">DNA damage</keyword>
<evidence type="ECO:0000256" key="3">
    <source>
        <dbReference type="ARBA" id="ARBA00022763"/>
    </source>
</evidence>
<dbReference type="GO" id="GO:0033557">
    <property type="term" value="C:Slx1-Slx4 complex"/>
    <property type="evidence" value="ECO:0007669"/>
    <property type="project" value="InterPro"/>
</dbReference>
<dbReference type="InterPro" id="IPR018574">
    <property type="entry name" value="Structure-sp_endonuc_su_Slx4"/>
</dbReference>
<keyword evidence="5" id="KW-0234">DNA repair</keyword>
<organism evidence="9 10">
    <name type="scientific">Cyclocybe aegerita</name>
    <name type="common">Black poplar mushroom</name>
    <name type="synonym">Agrocybe aegerita</name>
    <dbReference type="NCBI Taxonomy" id="1973307"/>
    <lineage>
        <taxon>Eukaryota</taxon>
        <taxon>Fungi</taxon>
        <taxon>Dikarya</taxon>
        <taxon>Basidiomycota</taxon>
        <taxon>Agaricomycotina</taxon>
        <taxon>Agaricomycetes</taxon>
        <taxon>Agaricomycetidae</taxon>
        <taxon>Agaricales</taxon>
        <taxon>Agaricineae</taxon>
        <taxon>Bolbitiaceae</taxon>
        <taxon>Cyclocybe</taxon>
    </lineage>
</organism>
<keyword evidence="6" id="KW-0539">Nucleus</keyword>
<dbReference type="Pfam" id="PF09494">
    <property type="entry name" value="Slx4"/>
    <property type="match status" value="1"/>
</dbReference>
<evidence type="ECO:0000256" key="2">
    <source>
        <dbReference type="ARBA" id="ARBA00006661"/>
    </source>
</evidence>
<comment type="subcellular location">
    <subcellularLocation>
        <location evidence="1">Nucleus</location>
    </subcellularLocation>
</comment>
<comment type="caution">
    <text evidence="9">The sequence shown here is derived from an EMBL/GenBank/DDBJ whole genome shotgun (WGS) entry which is preliminary data.</text>
</comment>
<dbReference type="GO" id="GO:0006260">
    <property type="term" value="P:DNA replication"/>
    <property type="evidence" value="ECO:0007669"/>
    <property type="project" value="InterPro"/>
</dbReference>
<sequence>MDNETVQILVQKEVSLYSQGQKDEVKAKKPSQEPTQPQTFLEDVLVDAAPKRRGRPPQAATLLANVSQSRVGILARAQAIIEIATPDESRFLRANDTWDPSPEQVSLPPPTQRFARSTLGQLQGARTRSLFDGESGPTRLTQNFAPSGLAQLQGLRTRSLFADEWSLQHDAEDYDFATGRRSPSPFQEVEDDISQRPNGVVNPLVEAPVKKSTESIGGKRKVNSLNVLTESPQPSSSRMPAKVRSGSRVRVKSTSSSESENVEIAPVTPKKSRRPRAKDSSTKKSARVQYDFGEKWELHMKEHITKDPDLHMRVLRYEPIHFDVFLELAQLYAPPSRQMKLQLQIFLDNQAIHFHGAEGIAWKR</sequence>
<gene>
    <name evidence="9" type="ORF">AAE3_LOCUS2208</name>
</gene>
<dbReference type="AlphaFoldDB" id="A0A8S0WKX2"/>
<dbReference type="Proteomes" id="UP000467700">
    <property type="component" value="Unassembled WGS sequence"/>
</dbReference>
<evidence type="ECO:0000313" key="10">
    <source>
        <dbReference type="Proteomes" id="UP000467700"/>
    </source>
</evidence>
<reference evidence="9 10" key="1">
    <citation type="submission" date="2020-01" db="EMBL/GenBank/DDBJ databases">
        <authorList>
            <person name="Gupta K D."/>
        </authorList>
    </citation>
    <scope>NUCLEOTIDE SEQUENCE [LARGE SCALE GENOMIC DNA]</scope>
</reference>
<evidence type="ECO:0000313" key="9">
    <source>
        <dbReference type="EMBL" id="CAA7259892.1"/>
    </source>
</evidence>
<evidence type="ECO:0000256" key="5">
    <source>
        <dbReference type="ARBA" id="ARBA00023204"/>
    </source>
</evidence>
<feature type="compositionally biased region" description="Polar residues" evidence="8">
    <location>
        <begin position="223"/>
        <end position="238"/>
    </location>
</feature>
<dbReference type="GO" id="GO:0006310">
    <property type="term" value="P:DNA recombination"/>
    <property type="evidence" value="ECO:0007669"/>
    <property type="project" value="UniProtKB-KW"/>
</dbReference>
<dbReference type="EMBL" id="CACVBS010000028">
    <property type="protein sequence ID" value="CAA7259892.1"/>
    <property type="molecule type" value="Genomic_DNA"/>
</dbReference>
<protein>
    <recommendedName>
        <fullName evidence="7">Structure-specific endonuclease subunit SLX4</fullName>
    </recommendedName>
</protein>
<evidence type="ECO:0000256" key="8">
    <source>
        <dbReference type="SAM" id="MobiDB-lite"/>
    </source>
</evidence>
<accession>A0A8S0WKX2</accession>
<dbReference type="GO" id="GO:0006281">
    <property type="term" value="P:DNA repair"/>
    <property type="evidence" value="ECO:0007669"/>
    <property type="project" value="UniProtKB-KW"/>
</dbReference>
<name>A0A8S0WKX2_CYCAE</name>
<comment type="similarity">
    <text evidence="2">Belongs to the SLX4 family.</text>
</comment>